<evidence type="ECO:0008006" key="4">
    <source>
        <dbReference type="Google" id="ProtNLM"/>
    </source>
</evidence>
<evidence type="ECO:0000313" key="3">
    <source>
        <dbReference type="Proteomes" id="UP000289856"/>
    </source>
</evidence>
<dbReference type="Proteomes" id="UP000289856">
    <property type="component" value="Chromosome"/>
</dbReference>
<dbReference type="EMBL" id="AP019400">
    <property type="protein sequence ID" value="BBI33046.1"/>
    <property type="molecule type" value="Genomic_DNA"/>
</dbReference>
<keyword evidence="3" id="KW-1185">Reference proteome</keyword>
<keyword evidence="1" id="KW-0812">Transmembrane</keyword>
<feature type="transmembrane region" description="Helical" evidence="1">
    <location>
        <begin position="12"/>
        <end position="36"/>
    </location>
</feature>
<keyword evidence="1" id="KW-0472">Membrane</keyword>
<dbReference type="AlphaFoldDB" id="A0A3T1D4K2"/>
<organism evidence="2 3">
    <name type="scientific">Cohnella abietis</name>
    <dbReference type="NCBI Taxonomy" id="2507935"/>
    <lineage>
        <taxon>Bacteria</taxon>
        <taxon>Bacillati</taxon>
        <taxon>Bacillota</taxon>
        <taxon>Bacilli</taxon>
        <taxon>Bacillales</taxon>
        <taxon>Paenibacillaceae</taxon>
        <taxon>Cohnella</taxon>
    </lineage>
</organism>
<accession>A0A3T1D4K2</accession>
<evidence type="ECO:0000313" key="2">
    <source>
        <dbReference type="EMBL" id="BBI33046.1"/>
    </source>
</evidence>
<protein>
    <recommendedName>
        <fullName evidence="4">DUF2768 domain-containing protein</fullName>
    </recommendedName>
</protein>
<name>A0A3T1D4K2_9BACL</name>
<dbReference type="OrthoDB" id="2680550at2"/>
<evidence type="ECO:0000256" key="1">
    <source>
        <dbReference type="SAM" id="Phobius"/>
    </source>
</evidence>
<proteinExistence type="predicted"/>
<sequence length="67" mass="7420">MDLVNVSEVSPGLFITGIVFIMLVGSFLSLGVLRFFQLKKRQGFIYMGSSVLSLVAMIVIVSTWFSE</sequence>
<feature type="transmembrane region" description="Helical" evidence="1">
    <location>
        <begin position="43"/>
        <end position="65"/>
    </location>
</feature>
<dbReference type="KEGG" id="cohn:KCTCHS21_24450"/>
<keyword evidence="1" id="KW-1133">Transmembrane helix</keyword>
<gene>
    <name evidence="2" type="ORF">KCTCHS21_24450</name>
</gene>
<dbReference type="RefSeq" id="WP_130608134.1">
    <property type="nucleotide sequence ID" value="NZ_AP019400.1"/>
</dbReference>
<reference evidence="2 3" key="1">
    <citation type="submission" date="2019-01" db="EMBL/GenBank/DDBJ databases">
        <title>Complete genome sequence of Cohnella hallensis HS21 isolated from Korean fir (Abies koreana) rhizospheric soil.</title>
        <authorList>
            <person name="Jiang L."/>
            <person name="Kang S.W."/>
            <person name="Kim S."/>
            <person name="Jung J."/>
            <person name="Kim C.Y."/>
            <person name="Kim D.H."/>
            <person name="Kim S.W."/>
            <person name="Lee J."/>
        </authorList>
    </citation>
    <scope>NUCLEOTIDE SEQUENCE [LARGE SCALE GENOMIC DNA]</scope>
    <source>
        <strain evidence="2 3">HS21</strain>
    </source>
</reference>